<dbReference type="EMBL" id="DXHV01000010">
    <property type="protein sequence ID" value="HIV99715.1"/>
    <property type="molecule type" value="Genomic_DNA"/>
</dbReference>
<name>A0A9D1PUZ9_9BACT</name>
<feature type="compositionally biased region" description="Low complexity" evidence="1">
    <location>
        <begin position="307"/>
        <end position="316"/>
    </location>
</feature>
<keyword evidence="2" id="KW-1133">Transmembrane helix</keyword>
<dbReference type="Pfam" id="PF05970">
    <property type="entry name" value="PIF1"/>
    <property type="match status" value="1"/>
</dbReference>
<evidence type="ECO:0000313" key="5">
    <source>
        <dbReference type="Proteomes" id="UP000886752"/>
    </source>
</evidence>
<dbReference type="PANTHER" id="PTHR47642:SF5">
    <property type="entry name" value="ATP-DEPENDENT DNA HELICASE"/>
    <property type="match status" value="1"/>
</dbReference>
<accession>A0A9D1PUZ9</accession>
<keyword evidence="2" id="KW-0472">Membrane</keyword>
<keyword evidence="2" id="KW-0812">Transmembrane</keyword>
<feature type="compositionally biased region" description="Low complexity" evidence="1">
    <location>
        <begin position="42"/>
        <end position="54"/>
    </location>
</feature>
<protein>
    <submittedName>
        <fullName evidence="4">AAA family ATPase</fullName>
    </submittedName>
</protein>
<dbReference type="GO" id="GO:0006281">
    <property type="term" value="P:DNA repair"/>
    <property type="evidence" value="ECO:0007669"/>
    <property type="project" value="InterPro"/>
</dbReference>
<sequence length="528" mass="57871">MGWNTKQNTKQNTRQDLKKARQAMGQDVQKAARPETGRGTRQDATGGAATAGPGHSSVPAGRTEQGLGATLQLPENFTLTEEFARVFDLLEHTRHNVFITGRAGTGKSTLLTYFRRRTAKNIVLLAPTGIAAVTIGAQTIHSFFRLPIRLLNDLERDVHPSSRLRRIAGSLDMVIVDEVSMVRADVLDAMDYSLRLNRNCDAPFGGLQMVFFGDLFQLPPVVAGRDLEHYFAATYGGPYFFNARSFAARSFVCVELQHIFRQKDRLFIDLLNSIREKTCTARELVLLNSRVVSSSAHGSVPGSRPCGAPSAASLAGPGSPASSESLVMSICATNSLADQINAARMAALTTPEHVYEADIEGDFEEKYYPTEYRLTLRVGAQVMMLRNDPGQRWVNGSLGVVEKLSDREIAVRIQGSLCILERVVWEAIEYSFDPASGRIAGQVKGSFIQYPLKPAWAITIHKSQGQTFERVHIDLGRGAFAHGQTYVALSRCTSLEGITLGAPIRPRDVLVDDQVRAFMASLAAQKLS</sequence>
<proteinExistence type="predicted"/>
<feature type="region of interest" description="Disordered" evidence="1">
    <location>
        <begin position="1"/>
        <end position="63"/>
    </location>
</feature>
<gene>
    <name evidence="4" type="ORF">H9894_00765</name>
</gene>
<dbReference type="Proteomes" id="UP000886752">
    <property type="component" value="Unassembled WGS sequence"/>
</dbReference>
<feature type="transmembrane region" description="Helical" evidence="2">
    <location>
        <begin position="122"/>
        <end position="144"/>
    </location>
</feature>
<reference evidence="4" key="1">
    <citation type="journal article" date="2021" name="PeerJ">
        <title>Extensive microbial diversity within the chicken gut microbiome revealed by metagenomics and culture.</title>
        <authorList>
            <person name="Gilroy R."/>
            <person name="Ravi A."/>
            <person name="Getino M."/>
            <person name="Pursley I."/>
            <person name="Horton D.L."/>
            <person name="Alikhan N.F."/>
            <person name="Baker D."/>
            <person name="Gharbi K."/>
            <person name="Hall N."/>
            <person name="Watson M."/>
            <person name="Adriaenssens E.M."/>
            <person name="Foster-Nyarko E."/>
            <person name="Jarju S."/>
            <person name="Secka A."/>
            <person name="Antonio M."/>
            <person name="Oren A."/>
            <person name="Chaudhuri R.R."/>
            <person name="La Ragione R."/>
            <person name="Hildebrand F."/>
            <person name="Pallen M.J."/>
        </authorList>
    </citation>
    <scope>NUCLEOTIDE SEQUENCE</scope>
    <source>
        <strain evidence="4">ChiHecec2B26-446</strain>
    </source>
</reference>
<evidence type="ECO:0000259" key="3">
    <source>
        <dbReference type="Pfam" id="PF05970"/>
    </source>
</evidence>
<dbReference type="GO" id="GO:0003678">
    <property type="term" value="F:DNA helicase activity"/>
    <property type="evidence" value="ECO:0007669"/>
    <property type="project" value="InterPro"/>
</dbReference>
<dbReference type="CDD" id="cd18809">
    <property type="entry name" value="SF1_C_RecD"/>
    <property type="match status" value="1"/>
</dbReference>
<dbReference type="AlphaFoldDB" id="A0A9D1PUZ9"/>
<dbReference type="InterPro" id="IPR010285">
    <property type="entry name" value="DNA_helicase_pif1-like_DEAD"/>
</dbReference>
<feature type="domain" description="DNA helicase Pif1-like DEAD-box helicase" evidence="3">
    <location>
        <begin position="79"/>
        <end position="236"/>
    </location>
</feature>
<dbReference type="InterPro" id="IPR051055">
    <property type="entry name" value="PIF1_helicase"/>
</dbReference>
<feature type="compositionally biased region" description="Polar residues" evidence="1">
    <location>
        <begin position="1"/>
        <end position="12"/>
    </location>
</feature>
<dbReference type="Gene3D" id="2.30.30.940">
    <property type="match status" value="1"/>
</dbReference>
<evidence type="ECO:0000256" key="1">
    <source>
        <dbReference type="SAM" id="MobiDB-lite"/>
    </source>
</evidence>
<comment type="caution">
    <text evidence="4">The sequence shown here is derived from an EMBL/GenBank/DDBJ whole genome shotgun (WGS) entry which is preliminary data.</text>
</comment>
<dbReference type="Gene3D" id="3.40.50.300">
    <property type="entry name" value="P-loop containing nucleotide triphosphate hydrolases"/>
    <property type="match status" value="2"/>
</dbReference>
<dbReference type="InterPro" id="IPR027417">
    <property type="entry name" value="P-loop_NTPase"/>
</dbReference>
<dbReference type="PANTHER" id="PTHR47642">
    <property type="entry name" value="ATP-DEPENDENT DNA HELICASE"/>
    <property type="match status" value="1"/>
</dbReference>
<evidence type="ECO:0000256" key="2">
    <source>
        <dbReference type="SAM" id="Phobius"/>
    </source>
</evidence>
<dbReference type="FunFam" id="3.40.50.300:FF:001498">
    <property type="entry name" value="ATP-dependent DNA helicase"/>
    <property type="match status" value="1"/>
</dbReference>
<dbReference type="GO" id="GO:0000723">
    <property type="term" value="P:telomere maintenance"/>
    <property type="evidence" value="ECO:0007669"/>
    <property type="project" value="InterPro"/>
</dbReference>
<dbReference type="SUPFAM" id="SSF52540">
    <property type="entry name" value="P-loop containing nucleoside triphosphate hydrolases"/>
    <property type="match status" value="2"/>
</dbReference>
<reference evidence="4" key="2">
    <citation type="submission" date="2021-04" db="EMBL/GenBank/DDBJ databases">
        <authorList>
            <person name="Gilroy R."/>
        </authorList>
    </citation>
    <scope>NUCLEOTIDE SEQUENCE</scope>
    <source>
        <strain evidence="4">ChiHecec2B26-446</strain>
    </source>
</reference>
<feature type="compositionally biased region" description="Basic and acidic residues" evidence="1">
    <location>
        <begin position="30"/>
        <end position="41"/>
    </location>
</feature>
<evidence type="ECO:0000313" key="4">
    <source>
        <dbReference type="EMBL" id="HIV99715.1"/>
    </source>
</evidence>
<feature type="region of interest" description="Disordered" evidence="1">
    <location>
        <begin position="294"/>
        <end position="316"/>
    </location>
</feature>
<organism evidence="4 5">
    <name type="scientific">Candidatus Desulfovibrio intestinipullorum</name>
    <dbReference type="NCBI Taxonomy" id="2838536"/>
    <lineage>
        <taxon>Bacteria</taxon>
        <taxon>Pseudomonadati</taxon>
        <taxon>Thermodesulfobacteriota</taxon>
        <taxon>Desulfovibrionia</taxon>
        <taxon>Desulfovibrionales</taxon>
        <taxon>Desulfovibrionaceae</taxon>
        <taxon>Desulfovibrio</taxon>
    </lineage>
</organism>